<gene>
    <name evidence="2" type="ORF">NDU88_002837</name>
</gene>
<feature type="region of interest" description="Disordered" evidence="1">
    <location>
        <begin position="33"/>
        <end position="194"/>
    </location>
</feature>
<sequence length="194" mass="21292">MRTKWEGIITGGRTGALELKWFAVVPRRHSAYRSGETLEKDCARPTQDFKKQKMDPDRRGPANEGDQIQFLLECPVGAGATTHPSPVAGPARRRGPGVGYAAQEQRKSSRSDAVIAPHRKKSCSPSVLWKKHQQPLAKAKVAEEGLQSCRGPGRSEGTQPKEGKSQASLSSQESKKSWMQPPQATHKQEAQESQ</sequence>
<evidence type="ECO:0000313" key="3">
    <source>
        <dbReference type="Proteomes" id="UP001066276"/>
    </source>
</evidence>
<name>A0AAV7W3Z2_PLEWA</name>
<evidence type="ECO:0000256" key="1">
    <source>
        <dbReference type="SAM" id="MobiDB-lite"/>
    </source>
</evidence>
<proteinExistence type="predicted"/>
<evidence type="ECO:0000313" key="2">
    <source>
        <dbReference type="EMBL" id="KAJ1207446.1"/>
    </source>
</evidence>
<dbReference type="Proteomes" id="UP001066276">
    <property type="component" value="Chromosome 1_2"/>
</dbReference>
<dbReference type="EMBL" id="JANPWB010000002">
    <property type="protein sequence ID" value="KAJ1207446.1"/>
    <property type="molecule type" value="Genomic_DNA"/>
</dbReference>
<keyword evidence="3" id="KW-1185">Reference proteome</keyword>
<organism evidence="2 3">
    <name type="scientific">Pleurodeles waltl</name>
    <name type="common">Iberian ribbed newt</name>
    <dbReference type="NCBI Taxonomy" id="8319"/>
    <lineage>
        <taxon>Eukaryota</taxon>
        <taxon>Metazoa</taxon>
        <taxon>Chordata</taxon>
        <taxon>Craniata</taxon>
        <taxon>Vertebrata</taxon>
        <taxon>Euteleostomi</taxon>
        <taxon>Amphibia</taxon>
        <taxon>Batrachia</taxon>
        <taxon>Caudata</taxon>
        <taxon>Salamandroidea</taxon>
        <taxon>Salamandridae</taxon>
        <taxon>Pleurodelinae</taxon>
        <taxon>Pleurodeles</taxon>
    </lineage>
</organism>
<feature type="compositionally biased region" description="Basic and acidic residues" evidence="1">
    <location>
        <begin position="36"/>
        <end position="61"/>
    </location>
</feature>
<accession>A0AAV7W3Z2</accession>
<reference evidence="2" key="1">
    <citation type="journal article" date="2022" name="bioRxiv">
        <title>Sequencing and chromosome-scale assembly of the giantPleurodeles waltlgenome.</title>
        <authorList>
            <person name="Brown T."/>
            <person name="Elewa A."/>
            <person name="Iarovenko S."/>
            <person name="Subramanian E."/>
            <person name="Araus A.J."/>
            <person name="Petzold A."/>
            <person name="Susuki M."/>
            <person name="Suzuki K.-i.T."/>
            <person name="Hayashi T."/>
            <person name="Toyoda A."/>
            <person name="Oliveira C."/>
            <person name="Osipova E."/>
            <person name="Leigh N.D."/>
            <person name="Simon A."/>
            <person name="Yun M.H."/>
        </authorList>
    </citation>
    <scope>NUCLEOTIDE SEQUENCE</scope>
    <source>
        <strain evidence="2">20211129_DDA</strain>
        <tissue evidence="2">Liver</tissue>
    </source>
</reference>
<protein>
    <submittedName>
        <fullName evidence="2">Uncharacterized protein</fullName>
    </submittedName>
</protein>
<dbReference type="AlphaFoldDB" id="A0AAV7W3Z2"/>
<comment type="caution">
    <text evidence="2">The sequence shown here is derived from an EMBL/GenBank/DDBJ whole genome shotgun (WGS) entry which is preliminary data.</text>
</comment>